<proteinExistence type="predicted"/>
<organism evidence="2 3">
    <name type="scientific">Kipferlia bialata</name>
    <dbReference type="NCBI Taxonomy" id="797122"/>
    <lineage>
        <taxon>Eukaryota</taxon>
        <taxon>Metamonada</taxon>
        <taxon>Carpediemonas-like organisms</taxon>
        <taxon>Kipferlia</taxon>
    </lineage>
</organism>
<protein>
    <submittedName>
        <fullName evidence="2">Uncharacterized protein</fullName>
    </submittedName>
</protein>
<evidence type="ECO:0000313" key="3">
    <source>
        <dbReference type="Proteomes" id="UP000265618"/>
    </source>
</evidence>
<evidence type="ECO:0000313" key="2">
    <source>
        <dbReference type="EMBL" id="GIQ91860.1"/>
    </source>
</evidence>
<feature type="chain" id="PRO_5039947551" evidence="1">
    <location>
        <begin position="26"/>
        <end position="89"/>
    </location>
</feature>
<keyword evidence="3" id="KW-1185">Reference proteome</keyword>
<reference evidence="2 3" key="1">
    <citation type="journal article" date="2018" name="PLoS ONE">
        <title>The draft genome of Kipferlia bialata reveals reductive genome evolution in fornicate parasites.</title>
        <authorList>
            <person name="Tanifuji G."/>
            <person name="Takabayashi S."/>
            <person name="Kume K."/>
            <person name="Takagi M."/>
            <person name="Nakayama T."/>
            <person name="Kamikawa R."/>
            <person name="Inagaki Y."/>
            <person name="Hashimoto T."/>
        </authorList>
    </citation>
    <scope>NUCLEOTIDE SEQUENCE [LARGE SCALE GENOMIC DNA]</scope>
    <source>
        <strain evidence="2">NY0173</strain>
    </source>
</reference>
<accession>A0A9K3GRD0</accession>
<dbReference type="EMBL" id="BDIP01008473">
    <property type="protein sequence ID" value="GIQ91860.1"/>
    <property type="molecule type" value="Genomic_DNA"/>
</dbReference>
<gene>
    <name evidence="2" type="ORF">KIPB_015299</name>
</gene>
<dbReference type="Proteomes" id="UP000265618">
    <property type="component" value="Unassembled WGS sequence"/>
</dbReference>
<comment type="caution">
    <text evidence="2">The sequence shown here is derived from an EMBL/GenBank/DDBJ whole genome shotgun (WGS) entry which is preliminary data.</text>
</comment>
<evidence type="ECO:0000256" key="1">
    <source>
        <dbReference type="SAM" id="SignalP"/>
    </source>
</evidence>
<feature type="signal peptide" evidence="1">
    <location>
        <begin position="1"/>
        <end position="25"/>
    </location>
</feature>
<keyword evidence="1" id="KW-0732">Signal</keyword>
<dbReference type="AlphaFoldDB" id="A0A9K3GRD0"/>
<name>A0A9K3GRD0_9EUKA</name>
<sequence>MCKTVFVSVLVALVGAVLWAWNVEAPHHTNIPPTVPRTQYHPVLGEDICNMRYCEVMAVQRRGFNIALDVYNTMALNLCPEEAWDAITT</sequence>
<feature type="non-terminal residue" evidence="2">
    <location>
        <position position="1"/>
    </location>
</feature>